<sequence>MSTLSRFIRNYRNSGKTFRRIKMRCHLNADTLYSRIREDFNRVVDHRAANSSISLPDVLMSGFAMFCLKDPSLLAFDERRREEPDSLQGVFGVSRIPSDSQMRTVLDEVSVRDLRRPFKSIFAQLQRGKVLEKMTWLGGYYLLALDGTGIYTSEKMGSDYCLSKRKRNGKVEYYQQMFAGAFVHPDRSEVIPTCPEMIVKQDGSSKNDCERNAAKRYLTDFRREHPHLKTIVIE</sequence>
<accession>A0A915U4R0</accession>
<proteinExistence type="predicted"/>
<evidence type="ECO:0000313" key="1">
    <source>
        <dbReference type="EMBL" id="BCO08152.1"/>
    </source>
</evidence>
<dbReference type="KEGG" id="ddu:GF1_05280"/>
<name>A0A915U4R0_9BACT</name>
<dbReference type="RefSeq" id="WP_267928076.1">
    <property type="nucleotide sequence ID" value="NZ_AP024233.1"/>
</dbReference>
<organism evidence="1 2">
    <name type="scientific">Desulfolithobacter dissulfuricans</name>
    <dbReference type="NCBI Taxonomy" id="2795293"/>
    <lineage>
        <taxon>Bacteria</taxon>
        <taxon>Pseudomonadati</taxon>
        <taxon>Thermodesulfobacteriota</taxon>
        <taxon>Desulfobulbia</taxon>
        <taxon>Desulfobulbales</taxon>
        <taxon>Desulfobulbaceae</taxon>
        <taxon>Desulfolithobacter</taxon>
    </lineage>
</organism>
<evidence type="ECO:0008006" key="3">
    <source>
        <dbReference type="Google" id="ProtNLM"/>
    </source>
</evidence>
<keyword evidence="2" id="KW-1185">Reference proteome</keyword>
<reference evidence="1" key="1">
    <citation type="submission" date="2020-12" db="EMBL/GenBank/DDBJ databases">
        <title>Desulfobium dissulfuricans gen. nov., sp. nov., a novel mesophilic, sulfate-reducing bacterium isolated from a deep-sea hydrothermal vent.</title>
        <authorList>
            <person name="Hashimoto Y."/>
            <person name="Tame A."/>
            <person name="Sawayama S."/>
            <person name="Miyazaki J."/>
            <person name="Takai K."/>
            <person name="Nakagawa S."/>
        </authorList>
    </citation>
    <scope>NUCLEOTIDE SEQUENCE</scope>
    <source>
        <strain evidence="1">GF1</strain>
    </source>
</reference>
<dbReference type="AlphaFoldDB" id="A0A915U4R0"/>
<evidence type="ECO:0000313" key="2">
    <source>
        <dbReference type="Proteomes" id="UP001063350"/>
    </source>
</evidence>
<gene>
    <name evidence="1" type="ORF">GF1_05280</name>
</gene>
<dbReference type="EMBL" id="AP024233">
    <property type="protein sequence ID" value="BCO08152.1"/>
    <property type="molecule type" value="Genomic_DNA"/>
</dbReference>
<dbReference type="Proteomes" id="UP001063350">
    <property type="component" value="Chromosome"/>
</dbReference>
<protein>
    <recommendedName>
        <fullName evidence="3">Transposase</fullName>
    </recommendedName>
</protein>